<gene>
    <name evidence="2" type="ORF">H8S84_17515</name>
</gene>
<organism evidence="2 3">
    <name type="scientific">Pontibacter cellulosilyticus</name>
    <dbReference type="NCBI Taxonomy" id="1720253"/>
    <lineage>
        <taxon>Bacteria</taxon>
        <taxon>Pseudomonadati</taxon>
        <taxon>Bacteroidota</taxon>
        <taxon>Cytophagia</taxon>
        <taxon>Cytophagales</taxon>
        <taxon>Hymenobacteraceae</taxon>
        <taxon>Pontibacter</taxon>
    </lineage>
</organism>
<feature type="chain" id="PRO_5038002259" evidence="1">
    <location>
        <begin position="23"/>
        <end position="288"/>
    </location>
</feature>
<protein>
    <submittedName>
        <fullName evidence="2">Uncharacterized protein</fullName>
    </submittedName>
</protein>
<proteinExistence type="predicted"/>
<dbReference type="Proteomes" id="UP000603640">
    <property type="component" value="Unassembled WGS sequence"/>
</dbReference>
<evidence type="ECO:0000313" key="3">
    <source>
        <dbReference type="Proteomes" id="UP000603640"/>
    </source>
</evidence>
<accession>A0A923N8B7</accession>
<dbReference type="RefSeq" id="WP_187068657.1">
    <property type="nucleotide sequence ID" value="NZ_JACRVF010000005.1"/>
</dbReference>
<keyword evidence="1" id="KW-0732">Signal</keyword>
<sequence>MKIKRLLPVSLVLALCIFSSCSKDTDEINPSLDNTISADAKPQNPGPTQATLSISFNPNPVYVNENAVVTATIAPKPGEGELWLQKGVDDMGNHTTAALAVDWVTVAKTDVSTSDNASYNFISTTAGMYGFRAKYVPKGGSGVLAKDVTSDIQVIRNCTGITLNGAIISSSNVGKMYTFTVAYTVDSCMDLYGAKLQGGLTSFTSNVSTNQDSGNNASMKMLGNSNYIITWLVGDITNGFQNKYYVTFSKELKDAGEHNILDTWSIEGQDVNTNPVKVEFAPINFTVQ</sequence>
<name>A0A923N8B7_9BACT</name>
<reference evidence="2" key="1">
    <citation type="submission" date="2020-08" db="EMBL/GenBank/DDBJ databases">
        <title>Pontibacter sp. SD6 16S ribosomal RNA gene Genome sequencing and assembly.</title>
        <authorList>
            <person name="Kang M."/>
        </authorList>
    </citation>
    <scope>NUCLEOTIDE SEQUENCE</scope>
    <source>
        <strain evidence="2">SD6</strain>
    </source>
</reference>
<evidence type="ECO:0000313" key="2">
    <source>
        <dbReference type="EMBL" id="MBC5994648.1"/>
    </source>
</evidence>
<dbReference type="EMBL" id="JACRVF010000005">
    <property type="protein sequence ID" value="MBC5994648.1"/>
    <property type="molecule type" value="Genomic_DNA"/>
</dbReference>
<keyword evidence="3" id="KW-1185">Reference proteome</keyword>
<dbReference type="AlphaFoldDB" id="A0A923N8B7"/>
<dbReference type="PROSITE" id="PS51257">
    <property type="entry name" value="PROKAR_LIPOPROTEIN"/>
    <property type="match status" value="1"/>
</dbReference>
<evidence type="ECO:0000256" key="1">
    <source>
        <dbReference type="SAM" id="SignalP"/>
    </source>
</evidence>
<feature type="signal peptide" evidence="1">
    <location>
        <begin position="1"/>
        <end position="22"/>
    </location>
</feature>
<comment type="caution">
    <text evidence="2">The sequence shown here is derived from an EMBL/GenBank/DDBJ whole genome shotgun (WGS) entry which is preliminary data.</text>
</comment>